<evidence type="ECO:0000256" key="3">
    <source>
        <dbReference type="ARBA" id="ARBA00022840"/>
    </source>
</evidence>
<dbReference type="GO" id="GO:0016887">
    <property type="term" value="F:ATP hydrolysis activity"/>
    <property type="evidence" value="ECO:0007669"/>
    <property type="project" value="InterPro"/>
</dbReference>
<organism evidence="5 6">
    <name type="scientific">Fontibacillus phaseoli</name>
    <dbReference type="NCBI Taxonomy" id="1416533"/>
    <lineage>
        <taxon>Bacteria</taxon>
        <taxon>Bacillati</taxon>
        <taxon>Bacillota</taxon>
        <taxon>Bacilli</taxon>
        <taxon>Bacillales</taxon>
        <taxon>Paenibacillaceae</taxon>
        <taxon>Fontibacillus</taxon>
    </lineage>
</organism>
<dbReference type="AlphaFoldDB" id="A0A369BMA7"/>
<dbReference type="InterPro" id="IPR017871">
    <property type="entry name" value="ABC_transporter-like_CS"/>
</dbReference>
<accession>A0A369BMA7</accession>
<reference evidence="5 6" key="1">
    <citation type="submission" date="2018-07" db="EMBL/GenBank/DDBJ databases">
        <title>Genomic Encyclopedia of Type Strains, Phase III (KMG-III): the genomes of soil and plant-associated and newly described type strains.</title>
        <authorList>
            <person name="Whitman W."/>
        </authorList>
    </citation>
    <scope>NUCLEOTIDE SEQUENCE [LARGE SCALE GENOMIC DNA]</scope>
    <source>
        <strain evidence="5 6">CECT 8333</strain>
    </source>
</reference>
<name>A0A369BMA7_9BACL</name>
<dbReference type="Pfam" id="PF00005">
    <property type="entry name" value="ABC_tran"/>
    <property type="match status" value="1"/>
</dbReference>
<protein>
    <submittedName>
        <fullName evidence="5">ABC-2 type transport system ATP-binding protein</fullName>
    </submittedName>
</protein>
<dbReference type="InterPro" id="IPR003593">
    <property type="entry name" value="AAA+_ATPase"/>
</dbReference>
<feature type="domain" description="ABC transporter" evidence="4">
    <location>
        <begin position="17"/>
        <end position="257"/>
    </location>
</feature>
<comment type="caution">
    <text evidence="5">The sequence shown here is derived from an EMBL/GenBank/DDBJ whole genome shotgun (WGS) entry which is preliminary data.</text>
</comment>
<dbReference type="PROSITE" id="PS50893">
    <property type="entry name" value="ABC_TRANSPORTER_2"/>
    <property type="match status" value="1"/>
</dbReference>
<dbReference type="PROSITE" id="PS00211">
    <property type="entry name" value="ABC_TRANSPORTER_1"/>
    <property type="match status" value="1"/>
</dbReference>
<dbReference type="PANTHER" id="PTHR42711:SF1">
    <property type="entry name" value="ABC-TRANSPORT PROTEIN, ATP-BINDING COMPONENT"/>
    <property type="match status" value="1"/>
</dbReference>
<evidence type="ECO:0000313" key="5">
    <source>
        <dbReference type="EMBL" id="RCX22683.1"/>
    </source>
</evidence>
<evidence type="ECO:0000259" key="4">
    <source>
        <dbReference type="PROSITE" id="PS50893"/>
    </source>
</evidence>
<dbReference type="SMART" id="SM00382">
    <property type="entry name" value="AAA"/>
    <property type="match status" value="1"/>
</dbReference>
<keyword evidence="2" id="KW-0547">Nucleotide-binding</keyword>
<keyword evidence="3 5" id="KW-0067">ATP-binding</keyword>
<dbReference type="PANTHER" id="PTHR42711">
    <property type="entry name" value="ABC TRANSPORTER ATP-BINDING PROTEIN"/>
    <property type="match status" value="1"/>
</dbReference>
<gene>
    <name evidence="5" type="ORF">DFP94_101263</name>
</gene>
<proteinExistence type="predicted"/>
<evidence type="ECO:0000256" key="2">
    <source>
        <dbReference type="ARBA" id="ARBA00022741"/>
    </source>
</evidence>
<dbReference type="SUPFAM" id="SSF52540">
    <property type="entry name" value="P-loop containing nucleoside triphosphate hydrolases"/>
    <property type="match status" value="1"/>
</dbReference>
<dbReference type="EMBL" id="QPJW01000001">
    <property type="protein sequence ID" value="RCX22683.1"/>
    <property type="molecule type" value="Genomic_DNA"/>
</dbReference>
<dbReference type="InterPro" id="IPR027417">
    <property type="entry name" value="P-loop_NTPase"/>
</dbReference>
<dbReference type="RefSeq" id="WP_181872986.1">
    <property type="nucleotide sequence ID" value="NZ_QPJW01000001.1"/>
</dbReference>
<evidence type="ECO:0000256" key="1">
    <source>
        <dbReference type="ARBA" id="ARBA00022448"/>
    </source>
</evidence>
<dbReference type="InterPro" id="IPR050763">
    <property type="entry name" value="ABC_transporter_ATP-binding"/>
</dbReference>
<dbReference type="GO" id="GO:0005524">
    <property type="term" value="F:ATP binding"/>
    <property type="evidence" value="ECO:0007669"/>
    <property type="project" value="UniProtKB-KW"/>
</dbReference>
<sequence length="361" mass="40053">MSLIETRGLQKVFRQAVKDPGLAGAVKHLFTQRYKDKYAVEGIDLRIEEGETVAYVGPNGAGKSTTIKMLSGVLVPSGGEVLVNGLVPYKQRMENAQVIGAVFGQRTQLWWDIPVRESLSLLRDIYQVPADTFKRNMDIFTELLGMEAFLHLSARKLSLGQRMRADLAAALLHDPKIVYLDEPTIGLDVAVKHRIRDFIKEMNRSKGTTMMLTTHDLGDIEDLCERLVIIDQGQIIYDGKLQEVKDTFARERTIHTQLSIPIPGAEELFRDLPDVSVERPGIAGNDSRTKGATGAVCDQLTLSIRFDRFSCTASEIVKRLMSHGEVVDFRIDEPGIEQIIRRVYDGQLDSAALSAAGKGSA</sequence>
<evidence type="ECO:0000313" key="6">
    <source>
        <dbReference type="Proteomes" id="UP000253090"/>
    </source>
</evidence>
<keyword evidence="6" id="KW-1185">Reference proteome</keyword>
<dbReference type="Gene3D" id="3.40.50.300">
    <property type="entry name" value="P-loop containing nucleotide triphosphate hydrolases"/>
    <property type="match status" value="1"/>
</dbReference>
<dbReference type="InterPro" id="IPR003439">
    <property type="entry name" value="ABC_transporter-like_ATP-bd"/>
</dbReference>
<keyword evidence="1" id="KW-0813">Transport</keyword>
<dbReference type="Proteomes" id="UP000253090">
    <property type="component" value="Unassembled WGS sequence"/>
</dbReference>